<organism evidence="2 3">
    <name type="scientific">Durusdinium trenchii</name>
    <dbReference type="NCBI Taxonomy" id="1381693"/>
    <lineage>
        <taxon>Eukaryota</taxon>
        <taxon>Sar</taxon>
        <taxon>Alveolata</taxon>
        <taxon>Dinophyceae</taxon>
        <taxon>Suessiales</taxon>
        <taxon>Symbiodiniaceae</taxon>
        <taxon>Durusdinium</taxon>
    </lineage>
</organism>
<feature type="transmembrane region" description="Helical" evidence="1">
    <location>
        <begin position="66"/>
        <end position="84"/>
    </location>
</feature>
<name>A0ABP0KKV7_9DINO</name>
<protein>
    <submittedName>
        <fullName evidence="2">Uncharacterized protein</fullName>
    </submittedName>
</protein>
<dbReference type="EMBL" id="CAXAMM010011880">
    <property type="protein sequence ID" value="CAK9027291.1"/>
    <property type="molecule type" value="Genomic_DNA"/>
</dbReference>
<reference evidence="2 3" key="1">
    <citation type="submission" date="2024-02" db="EMBL/GenBank/DDBJ databases">
        <authorList>
            <person name="Chen Y."/>
            <person name="Shah S."/>
            <person name="Dougan E. K."/>
            <person name="Thang M."/>
            <person name="Chan C."/>
        </authorList>
    </citation>
    <scope>NUCLEOTIDE SEQUENCE [LARGE SCALE GENOMIC DNA]</scope>
</reference>
<feature type="transmembrane region" description="Helical" evidence="1">
    <location>
        <begin position="121"/>
        <end position="146"/>
    </location>
</feature>
<comment type="caution">
    <text evidence="2">The sequence shown here is derived from an EMBL/GenBank/DDBJ whole genome shotgun (WGS) entry which is preliminary data.</text>
</comment>
<dbReference type="Proteomes" id="UP001642464">
    <property type="component" value="Unassembled WGS sequence"/>
</dbReference>
<gene>
    <name evidence="2" type="ORF">SCF082_LOCUS17854</name>
</gene>
<keyword evidence="1" id="KW-1133">Transmembrane helix</keyword>
<evidence type="ECO:0000313" key="3">
    <source>
        <dbReference type="Proteomes" id="UP001642464"/>
    </source>
</evidence>
<evidence type="ECO:0000313" key="2">
    <source>
        <dbReference type="EMBL" id="CAK9027291.1"/>
    </source>
</evidence>
<keyword evidence="1" id="KW-0472">Membrane</keyword>
<accession>A0ABP0KKV7</accession>
<keyword evidence="3" id="KW-1185">Reference proteome</keyword>
<feature type="transmembrane region" description="Helical" evidence="1">
    <location>
        <begin position="39"/>
        <end position="60"/>
    </location>
</feature>
<evidence type="ECO:0000256" key="1">
    <source>
        <dbReference type="SAM" id="Phobius"/>
    </source>
</evidence>
<proteinExistence type="predicted"/>
<keyword evidence="1" id="KW-0812">Transmembrane</keyword>
<sequence length="160" mass="18111">MLILTSNDDANIDVTMSKWFVDAQLLELRRVSGRFMMQGVLRGSVMMNLQITIFSAQAAAAGSPSPLSFVNIALMFPVAMFVAYTENYKAFRIASLILQGKHEAREEEDIEETKRQTFHRLLLLAVANTVNSCLLLYCALKLYMAWKCKHHMWNVSGCVE</sequence>